<keyword evidence="3" id="KW-1185">Reference proteome</keyword>
<proteinExistence type="predicted"/>
<dbReference type="GO" id="GO:0016787">
    <property type="term" value="F:hydrolase activity"/>
    <property type="evidence" value="ECO:0007669"/>
    <property type="project" value="UniProtKB-KW"/>
</dbReference>
<evidence type="ECO:0000313" key="2">
    <source>
        <dbReference type="EMBL" id="OAF07255.1"/>
    </source>
</evidence>
<dbReference type="Proteomes" id="UP000077173">
    <property type="component" value="Unassembled WGS sequence"/>
</dbReference>
<dbReference type="SUPFAM" id="SSF56529">
    <property type="entry name" value="FAH"/>
    <property type="match status" value="1"/>
</dbReference>
<comment type="caution">
    <text evidence="2">The sequence shown here is derived from an EMBL/GenBank/DDBJ whole genome shotgun (WGS) entry which is preliminary data.</text>
</comment>
<organism evidence="2 3">
    <name type="scientific">Bradyrhizobium neotropicale</name>
    <dbReference type="NCBI Taxonomy" id="1497615"/>
    <lineage>
        <taxon>Bacteria</taxon>
        <taxon>Pseudomonadati</taxon>
        <taxon>Pseudomonadota</taxon>
        <taxon>Alphaproteobacteria</taxon>
        <taxon>Hyphomicrobiales</taxon>
        <taxon>Nitrobacteraceae</taxon>
        <taxon>Bradyrhizobium</taxon>
    </lineage>
</organism>
<dbReference type="PANTHER" id="PTHR43211">
    <property type="entry name" value="FUMARYLACETOACETATE HYDROLASE"/>
    <property type="match status" value="1"/>
</dbReference>
<dbReference type="Pfam" id="PF01557">
    <property type="entry name" value="FAA_hydrolase"/>
    <property type="match status" value="1"/>
</dbReference>
<reference evidence="2 3" key="1">
    <citation type="submission" date="2016-02" db="EMBL/GenBank/DDBJ databases">
        <title>Draft genome sequence of the strain BR 10247T Bradyrhizobium neotropicale isolated from nodules of Centrolobium paraense.</title>
        <authorList>
            <person name="Simoes-Araujo J.L."/>
            <person name="Barauna A.C."/>
            <person name="Silva K."/>
            <person name="Zilli J.E."/>
        </authorList>
    </citation>
    <scope>NUCLEOTIDE SEQUENCE [LARGE SCALE GENOMIC DNA]</scope>
    <source>
        <strain evidence="2 3">BR 10247</strain>
    </source>
</reference>
<feature type="domain" description="Fumarylacetoacetase-like C-terminal" evidence="1">
    <location>
        <begin position="104"/>
        <end position="315"/>
    </location>
</feature>
<dbReference type="InterPro" id="IPR011234">
    <property type="entry name" value="Fumarylacetoacetase-like_C"/>
</dbReference>
<dbReference type="EMBL" id="LSEF01000114">
    <property type="protein sequence ID" value="OAF07255.1"/>
    <property type="molecule type" value="Genomic_DNA"/>
</dbReference>
<sequence>MKLGRISVDTPFGAVSRLVAVDPTKNRVVDLATAELLRRQAKGATRDAAQRFASAIFPGSMSAAIALGDIFLETAHEAVEARGDDAATPISSVNWISAVDPPLIRDGLTFVKHIRQFHERVGAEPTEALLEIPGYFKGTPFTAVGHDAEVPKPFYTDYFDYELELGYIVGRVCHNLTPDEARKALFGVTIFNDWSARDVQKIELKIGMGPGKGKDFAFGIGPWIVTMDEIGRLDDLEMTVRINGKECSRGNSAETVWSPGELLAYMSISEYVQPGDLIASGTVGNGSGLEIDRKLEVGDVLELEVSRIGTLRNRVGPPEEKRWWPERRKKFW</sequence>
<evidence type="ECO:0000259" key="1">
    <source>
        <dbReference type="Pfam" id="PF01557"/>
    </source>
</evidence>
<dbReference type="Gene3D" id="3.90.850.10">
    <property type="entry name" value="Fumarylacetoacetase-like, C-terminal domain"/>
    <property type="match status" value="1"/>
</dbReference>
<evidence type="ECO:0000313" key="3">
    <source>
        <dbReference type="Proteomes" id="UP000077173"/>
    </source>
</evidence>
<keyword evidence="2" id="KW-0378">Hydrolase</keyword>
<gene>
    <name evidence="2" type="ORF">AXW67_30435</name>
</gene>
<dbReference type="PANTHER" id="PTHR43211:SF1">
    <property type="entry name" value="BLL6422 PROTEIN"/>
    <property type="match status" value="1"/>
</dbReference>
<dbReference type="InterPro" id="IPR036663">
    <property type="entry name" value="Fumarylacetoacetase_C_sf"/>
</dbReference>
<name>A0A176YJV1_9BRAD</name>
<dbReference type="AlphaFoldDB" id="A0A176YJV1"/>
<dbReference type="RefSeq" id="WP_063681880.1">
    <property type="nucleotide sequence ID" value="NZ_LSEF01000114.1"/>
</dbReference>
<protein>
    <submittedName>
        <fullName evidence="2">Fumarylacetoacetate hydrolase</fullName>
    </submittedName>
</protein>
<accession>A0A176YJV1</accession>